<name>A0ABQ9YJI3_9EUKA</name>
<protein>
    <recommendedName>
        <fullName evidence="4">Right handed beta helix domain-containing protein</fullName>
    </recommendedName>
</protein>
<feature type="signal peptide" evidence="1">
    <location>
        <begin position="1"/>
        <end position="16"/>
    </location>
</feature>
<organism evidence="2 3">
    <name type="scientific">Blattamonas nauphoetae</name>
    <dbReference type="NCBI Taxonomy" id="2049346"/>
    <lineage>
        <taxon>Eukaryota</taxon>
        <taxon>Metamonada</taxon>
        <taxon>Preaxostyla</taxon>
        <taxon>Oxymonadida</taxon>
        <taxon>Blattamonas</taxon>
    </lineage>
</organism>
<dbReference type="InterPro" id="IPR011050">
    <property type="entry name" value="Pectin_lyase_fold/virulence"/>
</dbReference>
<sequence>MIILSCIAWLIADTQLEPLIPQPSGSLQNVSLATGTFVGSSIVISSRELQFVGKSRPQLVVIKSSSTTTSLFELNNTKSLTISMLTFTPSASSPFIRGSCQTLRFQDSIYLCPNRDEPMIELTAGNTYFTRVSITTRSQMGAPIIAVDSSDQLLFQLENCTFSTIIMSKHAPFIASIDVAHISVIGCSFSSIQYSSTAADFRPPAHGILGNMTISRSNMTNCTGPLNGGLFHAFGYPNVKISNITVTNCQNAGRNYKHLRGNDEVSITIEDSLFTSSVSTPISPYGGAVFISSAGSLTIRRTQIKNCMSQGVGGAVSANISSKGSILLERVTMETCGTTQNGGAFFFETLPKAFNVTGSTFKGCSALNGGAIAFGQKEVDPSAFYVSSNMFQACRASGKGSDIFFLEKPASVTQTSFTGCRSSSSSPRVWDQKGRQGYDWTNGI</sequence>
<evidence type="ECO:0000313" key="2">
    <source>
        <dbReference type="EMBL" id="KAK2963922.1"/>
    </source>
</evidence>
<keyword evidence="1" id="KW-0732">Signal</keyword>
<feature type="chain" id="PRO_5047167020" description="Right handed beta helix domain-containing protein" evidence="1">
    <location>
        <begin position="17"/>
        <end position="444"/>
    </location>
</feature>
<keyword evidence="3" id="KW-1185">Reference proteome</keyword>
<accession>A0ABQ9YJI3</accession>
<proteinExistence type="predicted"/>
<dbReference type="EMBL" id="JARBJD010000004">
    <property type="protein sequence ID" value="KAK2963922.1"/>
    <property type="molecule type" value="Genomic_DNA"/>
</dbReference>
<evidence type="ECO:0000313" key="3">
    <source>
        <dbReference type="Proteomes" id="UP001281761"/>
    </source>
</evidence>
<dbReference type="SUPFAM" id="SSF51126">
    <property type="entry name" value="Pectin lyase-like"/>
    <property type="match status" value="1"/>
</dbReference>
<dbReference type="Proteomes" id="UP001281761">
    <property type="component" value="Unassembled WGS sequence"/>
</dbReference>
<evidence type="ECO:0008006" key="4">
    <source>
        <dbReference type="Google" id="ProtNLM"/>
    </source>
</evidence>
<comment type="caution">
    <text evidence="2">The sequence shown here is derived from an EMBL/GenBank/DDBJ whole genome shotgun (WGS) entry which is preliminary data.</text>
</comment>
<gene>
    <name evidence="2" type="ORF">BLNAU_999</name>
</gene>
<evidence type="ECO:0000256" key="1">
    <source>
        <dbReference type="SAM" id="SignalP"/>
    </source>
</evidence>
<reference evidence="2 3" key="1">
    <citation type="journal article" date="2022" name="bioRxiv">
        <title>Genomics of Preaxostyla Flagellates Illuminates Evolutionary Transitions and the Path Towards Mitochondrial Loss.</title>
        <authorList>
            <person name="Novak L.V.F."/>
            <person name="Treitli S.C."/>
            <person name="Pyrih J."/>
            <person name="Halakuc P."/>
            <person name="Pipaliya S.V."/>
            <person name="Vacek V."/>
            <person name="Brzon O."/>
            <person name="Soukal P."/>
            <person name="Eme L."/>
            <person name="Dacks J.B."/>
            <person name="Karnkowska A."/>
            <person name="Elias M."/>
            <person name="Hampl V."/>
        </authorList>
    </citation>
    <scope>NUCLEOTIDE SEQUENCE [LARGE SCALE GENOMIC DNA]</scope>
    <source>
        <strain evidence="2">NAU3</strain>
        <tissue evidence="2">Gut</tissue>
    </source>
</reference>